<feature type="region of interest" description="Disordered" evidence="5">
    <location>
        <begin position="461"/>
        <end position="506"/>
    </location>
</feature>
<organism evidence="8 9">
    <name type="scientific">Littorina saxatilis</name>
    <dbReference type="NCBI Taxonomy" id="31220"/>
    <lineage>
        <taxon>Eukaryota</taxon>
        <taxon>Metazoa</taxon>
        <taxon>Spiralia</taxon>
        <taxon>Lophotrochozoa</taxon>
        <taxon>Mollusca</taxon>
        <taxon>Gastropoda</taxon>
        <taxon>Caenogastropoda</taxon>
        <taxon>Littorinimorpha</taxon>
        <taxon>Littorinoidea</taxon>
        <taxon>Littorinidae</taxon>
        <taxon>Littorina</taxon>
    </lineage>
</organism>
<feature type="transmembrane region" description="Helical" evidence="6">
    <location>
        <begin position="343"/>
        <end position="362"/>
    </location>
</feature>
<dbReference type="PANTHER" id="PTHR11662:SF399">
    <property type="entry name" value="FI19708P1-RELATED"/>
    <property type="match status" value="1"/>
</dbReference>
<keyword evidence="9" id="KW-1185">Reference proteome</keyword>
<dbReference type="GO" id="GO:0022857">
    <property type="term" value="F:transmembrane transporter activity"/>
    <property type="evidence" value="ECO:0007669"/>
    <property type="project" value="InterPro"/>
</dbReference>
<feature type="transmembrane region" description="Helical" evidence="6">
    <location>
        <begin position="81"/>
        <end position="100"/>
    </location>
</feature>
<reference evidence="8 9" key="1">
    <citation type="submission" date="2024-02" db="EMBL/GenBank/DDBJ databases">
        <title>Chromosome-scale genome assembly of the rough periwinkle Littorina saxatilis.</title>
        <authorList>
            <person name="De Jode A."/>
            <person name="Faria R."/>
            <person name="Formenti G."/>
            <person name="Sims Y."/>
            <person name="Smith T.P."/>
            <person name="Tracey A."/>
            <person name="Wood J.M.D."/>
            <person name="Zagrodzka Z.B."/>
            <person name="Johannesson K."/>
            <person name="Butlin R.K."/>
            <person name="Leder E.H."/>
        </authorList>
    </citation>
    <scope>NUCLEOTIDE SEQUENCE [LARGE SCALE GENOMIC DNA]</scope>
    <source>
        <strain evidence="8">Snail1</strain>
        <tissue evidence="8">Muscle</tissue>
    </source>
</reference>
<feature type="transmembrane region" description="Helical" evidence="6">
    <location>
        <begin position="368"/>
        <end position="389"/>
    </location>
</feature>
<dbReference type="InterPro" id="IPR036259">
    <property type="entry name" value="MFS_trans_sf"/>
</dbReference>
<sequence>MRERLMSRARVETDIPCVRRVPHRYMVALMAAFSALITVGTGAAFALVITRLSEKKNEDRVNLVFTDCTGLNAKVHLEGDMVFLLHITYFISFSLGLVPGSILGTLFSTTEVAGWSVILFSVATWILPFAIPASIPFVFVLCIILGATEGAKQPAIMALIAAWSTKAEKTCLYGIYTTGVYTAPALSSLMTATTLCFASWDGILFIYGCVGIVWGSLWLHGFHDTPALHPNLALEEAWFLRQHGEQVQKSSVQMLRRVPWKAMLTSRGVWAVFLGSFSRNIIFAILVVHQAQYFNDAFNIRAEDFGILSIIPNVGLGVATMTGGLVSDKLIDMGNDRTNVRRTVFCSAYAVEGVCLAALFFVSDWRVAFGIICCGIAIGGMAVSAYAPLPSDMAPQYTSVISGLTMTGTLGAVLITGLAAVVQTLWAWQIVFLVAGIFHLASAVLFFFMVDARLQPWAKGKTSSTANQPRKAGNTNNSAVGQSDSEENIDNYETAPLTESSEASHNDLEFGLKRDYKTIDRVT</sequence>
<dbReference type="Pfam" id="PF07690">
    <property type="entry name" value="MFS_1"/>
    <property type="match status" value="1"/>
</dbReference>
<accession>A0AAN9BE66</accession>
<feature type="transmembrane region" description="Helical" evidence="6">
    <location>
        <begin position="426"/>
        <end position="450"/>
    </location>
</feature>
<dbReference type="EMBL" id="JBAMIC010000010">
    <property type="protein sequence ID" value="KAK7101785.1"/>
    <property type="molecule type" value="Genomic_DNA"/>
</dbReference>
<dbReference type="GO" id="GO:0016020">
    <property type="term" value="C:membrane"/>
    <property type="evidence" value="ECO:0007669"/>
    <property type="project" value="UniProtKB-SubCell"/>
</dbReference>
<dbReference type="SUPFAM" id="SSF103473">
    <property type="entry name" value="MFS general substrate transporter"/>
    <property type="match status" value="1"/>
</dbReference>
<dbReference type="PANTHER" id="PTHR11662">
    <property type="entry name" value="SOLUTE CARRIER FAMILY 17"/>
    <property type="match status" value="1"/>
</dbReference>
<comment type="subcellular location">
    <subcellularLocation>
        <location evidence="1">Membrane</location>
        <topology evidence="1">Multi-pass membrane protein</topology>
    </subcellularLocation>
</comment>
<evidence type="ECO:0000256" key="5">
    <source>
        <dbReference type="SAM" id="MobiDB-lite"/>
    </source>
</evidence>
<evidence type="ECO:0000256" key="2">
    <source>
        <dbReference type="ARBA" id="ARBA00022692"/>
    </source>
</evidence>
<dbReference type="InterPro" id="IPR050382">
    <property type="entry name" value="MFS_Na/Anion_cotransporter"/>
</dbReference>
<feature type="transmembrane region" description="Helical" evidence="6">
    <location>
        <begin position="264"/>
        <end position="287"/>
    </location>
</feature>
<dbReference type="InterPro" id="IPR011701">
    <property type="entry name" value="MFS"/>
</dbReference>
<feature type="domain" description="Major facilitator superfamily (MFS) profile" evidence="7">
    <location>
        <begin position="27"/>
        <end position="454"/>
    </location>
</feature>
<feature type="compositionally biased region" description="Polar residues" evidence="5">
    <location>
        <begin position="461"/>
        <end position="483"/>
    </location>
</feature>
<feature type="transmembrane region" description="Helical" evidence="6">
    <location>
        <begin position="202"/>
        <end position="219"/>
    </location>
</feature>
<evidence type="ECO:0000256" key="3">
    <source>
        <dbReference type="ARBA" id="ARBA00022989"/>
    </source>
</evidence>
<dbReference type="Proteomes" id="UP001374579">
    <property type="component" value="Unassembled WGS sequence"/>
</dbReference>
<evidence type="ECO:0000313" key="8">
    <source>
        <dbReference type="EMBL" id="KAK7101785.1"/>
    </source>
</evidence>
<gene>
    <name evidence="8" type="ORF">V1264_020114</name>
</gene>
<dbReference type="PROSITE" id="PS50850">
    <property type="entry name" value="MFS"/>
    <property type="match status" value="1"/>
</dbReference>
<name>A0AAN9BE66_9CAEN</name>
<evidence type="ECO:0000256" key="1">
    <source>
        <dbReference type="ARBA" id="ARBA00004141"/>
    </source>
</evidence>
<comment type="caution">
    <text evidence="8">The sequence shown here is derived from an EMBL/GenBank/DDBJ whole genome shotgun (WGS) entry which is preliminary data.</text>
</comment>
<feature type="transmembrane region" description="Helical" evidence="6">
    <location>
        <begin position="307"/>
        <end position="331"/>
    </location>
</feature>
<proteinExistence type="predicted"/>
<feature type="transmembrane region" description="Helical" evidence="6">
    <location>
        <begin position="25"/>
        <end position="49"/>
    </location>
</feature>
<evidence type="ECO:0000256" key="6">
    <source>
        <dbReference type="SAM" id="Phobius"/>
    </source>
</evidence>
<evidence type="ECO:0000259" key="7">
    <source>
        <dbReference type="PROSITE" id="PS50850"/>
    </source>
</evidence>
<keyword evidence="3 6" id="KW-1133">Transmembrane helix</keyword>
<evidence type="ECO:0000313" key="9">
    <source>
        <dbReference type="Proteomes" id="UP001374579"/>
    </source>
</evidence>
<keyword evidence="4 6" id="KW-0472">Membrane</keyword>
<dbReference type="Gene3D" id="1.20.1250.20">
    <property type="entry name" value="MFS general substrate transporter like domains"/>
    <property type="match status" value="2"/>
</dbReference>
<keyword evidence="2 6" id="KW-0812">Transmembrane</keyword>
<dbReference type="AlphaFoldDB" id="A0AAN9BE66"/>
<feature type="transmembrane region" description="Helical" evidence="6">
    <location>
        <begin position="401"/>
        <end position="420"/>
    </location>
</feature>
<evidence type="ECO:0000256" key="4">
    <source>
        <dbReference type="ARBA" id="ARBA00023136"/>
    </source>
</evidence>
<dbReference type="InterPro" id="IPR020846">
    <property type="entry name" value="MFS_dom"/>
</dbReference>
<protein>
    <recommendedName>
        <fullName evidence="7">Major facilitator superfamily (MFS) profile domain-containing protein</fullName>
    </recommendedName>
</protein>